<keyword evidence="1" id="KW-0436">Ligase</keyword>
<dbReference type="EMBL" id="BAAATJ010000002">
    <property type="protein sequence ID" value="GAA2386551.1"/>
    <property type="molecule type" value="Genomic_DNA"/>
</dbReference>
<evidence type="ECO:0000256" key="1">
    <source>
        <dbReference type="ARBA" id="ARBA00022598"/>
    </source>
</evidence>
<evidence type="ECO:0000313" key="6">
    <source>
        <dbReference type="EMBL" id="GAA2386551.1"/>
    </source>
</evidence>
<dbReference type="Pfam" id="PF13535">
    <property type="entry name" value="ATP-grasp_4"/>
    <property type="match status" value="1"/>
</dbReference>
<dbReference type="PROSITE" id="PS50975">
    <property type="entry name" value="ATP_GRASP"/>
    <property type="match status" value="1"/>
</dbReference>
<dbReference type="Proteomes" id="UP001500058">
    <property type="component" value="Unassembled WGS sequence"/>
</dbReference>
<dbReference type="Pfam" id="PF18603">
    <property type="entry name" value="LAL_C2"/>
    <property type="match status" value="1"/>
</dbReference>
<keyword evidence="7" id="KW-1185">Reference proteome</keyword>
<evidence type="ECO:0000256" key="4">
    <source>
        <dbReference type="PROSITE-ProRule" id="PRU00409"/>
    </source>
</evidence>
<reference evidence="7" key="1">
    <citation type="journal article" date="2019" name="Int. J. Syst. Evol. Microbiol.">
        <title>The Global Catalogue of Microorganisms (GCM) 10K type strain sequencing project: providing services to taxonomists for standard genome sequencing and annotation.</title>
        <authorList>
            <consortium name="The Broad Institute Genomics Platform"/>
            <consortium name="The Broad Institute Genome Sequencing Center for Infectious Disease"/>
            <person name="Wu L."/>
            <person name="Ma J."/>
        </authorList>
    </citation>
    <scope>NUCLEOTIDE SEQUENCE [LARGE SCALE GENOMIC DNA]</scope>
    <source>
        <strain evidence="7">JCM 6921</strain>
    </source>
</reference>
<keyword evidence="2 4" id="KW-0547">Nucleotide-binding</keyword>
<dbReference type="InterPro" id="IPR052032">
    <property type="entry name" value="ATP-dep_AA_Ligase"/>
</dbReference>
<sequence>MSGTLLFVGVVENRELAVRTALESGLRLAIIDFATAPMLQLAHIQIPVHDLFDRDELRRAFDRLPERPDGVLTFYDELMEPTAAFAEKNGCRFMSPRAAHLAINKVAQRQALTEAGLPCPRWRTCDTHDEVAAAAAELGYPVILKTADQAGAIGKVKVAREEELAAAYQAVQATRLDLSVPLLVEEQISGPEYSIEGFVHEGRATAVCVTEKTTLPGPNPIVIGHALPYRGPDAERITATAIDAALALGVDETAIHVEVFMTARGPVIVEVNARTAGDRLMDMIQRRSGCNPYHVVYDLALGRSPRWNPEWRGAEAMLWTVPERGGILAGIDGIPEVLEEPSLTGMGFAAGPGTSLPARPEHVGHRLCWVICEGADWREASGRARATAPRLRPRFAP</sequence>
<accession>A0ABP5URW7</accession>
<dbReference type="SUPFAM" id="SSF56059">
    <property type="entry name" value="Glutathione synthetase ATP-binding domain-like"/>
    <property type="match status" value="1"/>
</dbReference>
<evidence type="ECO:0000256" key="3">
    <source>
        <dbReference type="ARBA" id="ARBA00022840"/>
    </source>
</evidence>
<dbReference type="PANTHER" id="PTHR43585:SF2">
    <property type="entry name" value="ATP-GRASP ENZYME FSQD"/>
    <property type="match status" value="1"/>
</dbReference>
<dbReference type="Gene3D" id="3.30.470.20">
    <property type="entry name" value="ATP-grasp fold, B domain"/>
    <property type="match status" value="1"/>
</dbReference>
<dbReference type="InterPro" id="IPR040570">
    <property type="entry name" value="LAL_C2"/>
</dbReference>
<evidence type="ECO:0000256" key="2">
    <source>
        <dbReference type="ARBA" id="ARBA00022741"/>
    </source>
</evidence>
<protein>
    <recommendedName>
        <fullName evidence="5">ATP-grasp domain-containing protein</fullName>
    </recommendedName>
</protein>
<dbReference type="PANTHER" id="PTHR43585">
    <property type="entry name" value="FUMIPYRROLE BIOSYNTHESIS PROTEIN C"/>
    <property type="match status" value="1"/>
</dbReference>
<proteinExistence type="predicted"/>
<gene>
    <name evidence="6" type="ORF">GCM10010420_06660</name>
</gene>
<evidence type="ECO:0000313" key="7">
    <source>
        <dbReference type="Proteomes" id="UP001500058"/>
    </source>
</evidence>
<name>A0ABP5URW7_9ACTN</name>
<organism evidence="6 7">
    <name type="scientific">Streptomyces glaucosporus</name>
    <dbReference type="NCBI Taxonomy" id="284044"/>
    <lineage>
        <taxon>Bacteria</taxon>
        <taxon>Bacillati</taxon>
        <taxon>Actinomycetota</taxon>
        <taxon>Actinomycetes</taxon>
        <taxon>Kitasatosporales</taxon>
        <taxon>Streptomycetaceae</taxon>
        <taxon>Streptomyces</taxon>
    </lineage>
</organism>
<keyword evidence="3 4" id="KW-0067">ATP-binding</keyword>
<comment type="caution">
    <text evidence="6">The sequence shown here is derived from an EMBL/GenBank/DDBJ whole genome shotgun (WGS) entry which is preliminary data.</text>
</comment>
<dbReference type="InterPro" id="IPR011761">
    <property type="entry name" value="ATP-grasp"/>
</dbReference>
<evidence type="ECO:0000259" key="5">
    <source>
        <dbReference type="PROSITE" id="PS50975"/>
    </source>
</evidence>
<feature type="domain" description="ATP-grasp" evidence="5">
    <location>
        <begin position="109"/>
        <end position="301"/>
    </location>
</feature>